<proteinExistence type="predicted"/>
<evidence type="ECO:0008006" key="3">
    <source>
        <dbReference type="Google" id="ProtNLM"/>
    </source>
</evidence>
<reference evidence="2" key="1">
    <citation type="journal article" date="2015" name="Nature">
        <title>Complex archaea that bridge the gap between prokaryotes and eukaryotes.</title>
        <authorList>
            <person name="Spang A."/>
            <person name="Saw J.H."/>
            <person name="Jorgensen S.L."/>
            <person name="Zaremba-Niedzwiedzka K."/>
            <person name="Martijn J."/>
            <person name="Lind A.E."/>
            <person name="van Eijk R."/>
            <person name="Schleper C."/>
            <person name="Guy L."/>
            <person name="Ettema T.J."/>
        </authorList>
    </citation>
    <scope>NUCLEOTIDE SEQUENCE</scope>
</reference>
<organism evidence="2">
    <name type="scientific">marine sediment metagenome</name>
    <dbReference type="NCBI Taxonomy" id="412755"/>
    <lineage>
        <taxon>unclassified sequences</taxon>
        <taxon>metagenomes</taxon>
        <taxon>ecological metagenomes</taxon>
    </lineage>
</organism>
<accession>A0A0F9XDD3</accession>
<name>A0A0F9XDD3_9ZZZZ</name>
<feature type="region of interest" description="Disordered" evidence="1">
    <location>
        <begin position="26"/>
        <end position="45"/>
    </location>
</feature>
<dbReference type="AlphaFoldDB" id="A0A0F9XDD3"/>
<evidence type="ECO:0000256" key="1">
    <source>
        <dbReference type="SAM" id="MobiDB-lite"/>
    </source>
</evidence>
<dbReference type="EMBL" id="LAZR01000061">
    <property type="protein sequence ID" value="KKN97036.1"/>
    <property type="molecule type" value="Genomic_DNA"/>
</dbReference>
<evidence type="ECO:0000313" key="2">
    <source>
        <dbReference type="EMBL" id="KKN97036.1"/>
    </source>
</evidence>
<protein>
    <recommendedName>
        <fullName evidence="3">Transposase IS200-like domain-containing protein</fullName>
    </recommendedName>
</protein>
<sequence>MSAWNGWYHVNGNTYGTWLPGDKRGWRSRHHKQHVDGDYKNPPPPGTYDDLHEHAKGVMGQPAVVLNVDQRRIAGEALVEMLLKQEVEVLALSVDAVHFHLLARFGDLPARAVVGRAKKHATFTLQRGGHRRRVWGKRARVLPIKDRAHQVNVFRYILSHATSGAWTWRFESDSD</sequence>
<comment type="caution">
    <text evidence="2">The sequence shown here is derived from an EMBL/GenBank/DDBJ whole genome shotgun (WGS) entry which is preliminary data.</text>
</comment>
<gene>
    <name evidence="2" type="ORF">LCGC14_0162870</name>
</gene>